<dbReference type="STRING" id="1391653.AKJ08_3186"/>
<name>A0A0K1PI64_9BACT</name>
<feature type="region of interest" description="Disordered" evidence="2">
    <location>
        <begin position="92"/>
        <end position="112"/>
    </location>
</feature>
<feature type="domain" description="Scaffold protein Nfu/NifU N-terminal" evidence="3">
    <location>
        <begin position="8"/>
        <end position="94"/>
    </location>
</feature>
<keyword evidence="5" id="KW-1185">Reference proteome</keyword>
<dbReference type="InterPro" id="IPR036498">
    <property type="entry name" value="Nfu/NifU_N_sf"/>
</dbReference>
<comment type="similarity">
    <text evidence="1">Belongs to the NifU family.</text>
</comment>
<dbReference type="GO" id="GO:0051536">
    <property type="term" value="F:iron-sulfur cluster binding"/>
    <property type="evidence" value="ECO:0007669"/>
    <property type="project" value="InterPro"/>
</dbReference>
<dbReference type="GO" id="GO:0005506">
    <property type="term" value="F:iron ion binding"/>
    <property type="evidence" value="ECO:0007669"/>
    <property type="project" value="InterPro"/>
</dbReference>
<dbReference type="Pfam" id="PF01106">
    <property type="entry name" value="NifU"/>
    <property type="match status" value="1"/>
</dbReference>
<dbReference type="InterPro" id="IPR034904">
    <property type="entry name" value="FSCA_dom_sf"/>
</dbReference>
<dbReference type="Proteomes" id="UP000055590">
    <property type="component" value="Chromosome"/>
</dbReference>
<evidence type="ECO:0000259" key="3">
    <source>
        <dbReference type="SMART" id="SM00932"/>
    </source>
</evidence>
<gene>
    <name evidence="4" type="ORF">AKJ08_3186</name>
</gene>
<dbReference type="InterPro" id="IPR035433">
    <property type="entry name" value="NFU1-like"/>
</dbReference>
<dbReference type="PIRSF" id="PIRSF036773">
    <property type="entry name" value="HIRIP5"/>
    <property type="match status" value="1"/>
</dbReference>
<dbReference type="SUPFAM" id="SSF110836">
    <property type="entry name" value="Hypothetical protein SAV1430"/>
    <property type="match status" value="1"/>
</dbReference>
<dbReference type="AlphaFoldDB" id="A0A0K1PI64"/>
<evidence type="ECO:0000256" key="2">
    <source>
        <dbReference type="SAM" id="MobiDB-lite"/>
    </source>
</evidence>
<dbReference type="PANTHER" id="PTHR11178">
    <property type="entry name" value="IRON-SULFUR CLUSTER SCAFFOLD PROTEIN NFU-RELATED"/>
    <property type="match status" value="1"/>
</dbReference>
<dbReference type="Gene3D" id="3.30.300.130">
    <property type="entry name" value="Fe-S cluster assembly (FSCA)"/>
    <property type="match status" value="1"/>
</dbReference>
<dbReference type="RefSeq" id="WP_050727618.1">
    <property type="nucleotide sequence ID" value="NZ_CP012332.1"/>
</dbReference>
<dbReference type="SMART" id="SM00932">
    <property type="entry name" value="Nfu_N"/>
    <property type="match status" value="1"/>
</dbReference>
<evidence type="ECO:0000313" key="4">
    <source>
        <dbReference type="EMBL" id="AKU92799.1"/>
    </source>
</evidence>
<accession>A0A0K1PI64</accession>
<evidence type="ECO:0000313" key="5">
    <source>
        <dbReference type="Proteomes" id="UP000055590"/>
    </source>
</evidence>
<dbReference type="Pfam" id="PF08712">
    <property type="entry name" value="Nfu_N"/>
    <property type="match status" value="1"/>
</dbReference>
<dbReference type="EMBL" id="CP012332">
    <property type="protein sequence ID" value="AKU92799.1"/>
    <property type="molecule type" value="Genomic_DNA"/>
</dbReference>
<dbReference type="OrthoDB" id="9796965at2"/>
<dbReference type="InterPro" id="IPR014824">
    <property type="entry name" value="Nfu/NifU_N"/>
</dbReference>
<protein>
    <submittedName>
        <fullName evidence="4">NifU-like domain protein</fullName>
    </submittedName>
</protein>
<sequence>MSQAHDPIRLEFTPNPNTLKYVLARQLLPRGTANFLNKQAAETSPLAHRLFDVAGVEAVMVGPTFVTVTMTSDADAALLNDGVHTALHAHLDSGEHPVDPSSMATSAGGSDDDPVVAKIRAIIEDEVRPAVAMDGGDITFERFQDGVVYVYMMGSCSSCPSSTATLKMGIESRLREEIPEVVQVVQI</sequence>
<organism evidence="4 5">
    <name type="scientific">Vulgatibacter incomptus</name>
    <dbReference type="NCBI Taxonomy" id="1391653"/>
    <lineage>
        <taxon>Bacteria</taxon>
        <taxon>Pseudomonadati</taxon>
        <taxon>Myxococcota</taxon>
        <taxon>Myxococcia</taxon>
        <taxon>Myxococcales</taxon>
        <taxon>Cystobacterineae</taxon>
        <taxon>Vulgatibacteraceae</taxon>
        <taxon>Vulgatibacter</taxon>
    </lineage>
</organism>
<reference evidence="4 5" key="1">
    <citation type="submission" date="2015-08" db="EMBL/GenBank/DDBJ databases">
        <authorList>
            <person name="Babu N.S."/>
            <person name="Beckwith C.J."/>
            <person name="Beseler K.G."/>
            <person name="Brison A."/>
            <person name="Carone J.V."/>
            <person name="Caskin T.P."/>
            <person name="Diamond M."/>
            <person name="Durham M.E."/>
            <person name="Foxe J.M."/>
            <person name="Go M."/>
            <person name="Henderson B.A."/>
            <person name="Jones I.B."/>
            <person name="McGettigan J.A."/>
            <person name="Micheletti S.J."/>
            <person name="Nasrallah M.E."/>
            <person name="Ortiz D."/>
            <person name="Piller C.R."/>
            <person name="Privatt S.R."/>
            <person name="Schneider S.L."/>
            <person name="Sharp S."/>
            <person name="Smith T.C."/>
            <person name="Stanton J.D."/>
            <person name="Ullery H.E."/>
            <person name="Wilson R.J."/>
            <person name="Serrano M.G."/>
            <person name="Buck G."/>
            <person name="Lee V."/>
            <person name="Wang Y."/>
            <person name="Carvalho R."/>
            <person name="Voegtly L."/>
            <person name="Shi R."/>
            <person name="Duckworth R."/>
            <person name="Johnson A."/>
            <person name="Loviza R."/>
            <person name="Walstead R."/>
            <person name="Shah Z."/>
            <person name="Kiflezghi M."/>
            <person name="Wade K."/>
            <person name="Ball S.L."/>
            <person name="Bradley K.W."/>
            <person name="Asai D.J."/>
            <person name="Bowman C.A."/>
            <person name="Russell D.A."/>
            <person name="Pope W.H."/>
            <person name="Jacobs-Sera D."/>
            <person name="Hendrix R.W."/>
            <person name="Hatfull G.F."/>
        </authorList>
    </citation>
    <scope>NUCLEOTIDE SEQUENCE [LARGE SCALE GENOMIC DNA]</scope>
    <source>
        <strain evidence="4 5">DSM 27710</strain>
    </source>
</reference>
<dbReference type="Gene3D" id="3.30.1370.70">
    <property type="entry name" value="Scaffold protein Nfu/NifU, N-terminal domain"/>
    <property type="match status" value="1"/>
</dbReference>
<evidence type="ECO:0000256" key="1">
    <source>
        <dbReference type="ARBA" id="ARBA00006420"/>
    </source>
</evidence>
<dbReference type="PANTHER" id="PTHR11178:SF1">
    <property type="entry name" value="NFU1 IRON-SULFUR CLUSTER SCAFFOLD HOMOLOG, MITOCHONDRIAL"/>
    <property type="match status" value="1"/>
</dbReference>
<dbReference type="GO" id="GO:0016226">
    <property type="term" value="P:iron-sulfur cluster assembly"/>
    <property type="evidence" value="ECO:0007669"/>
    <property type="project" value="InterPro"/>
</dbReference>
<dbReference type="SUPFAM" id="SSF117916">
    <property type="entry name" value="Fe-S cluster assembly (FSCA) domain-like"/>
    <property type="match status" value="1"/>
</dbReference>
<dbReference type="InterPro" id="IPR001075">
    <property type="entry name" value="NIF_FeS_clus_asmbl_NifU_C"/>
</dbReference>
<dbReference type="KEGG" id="vin:AKJ08_3186"/>
<proteinExistence type="inferred from homology"/>